<evidence type="ECO:0000259" key="3">
    <source>
        <dbReference type="SMART" id="SM00822"/>
    </source>
</evidence>
<accession>A0ABU7LAH2</accession>
<dbReference type="PRINTS" id="PR00080">
    <property type="entry name" value="SDRFAMILY"/>
</dbReference>
<gene>
    <name evidence="4" type="ORF">Q7514_13445</name>
</gene>
<dbReference type="SUPFAM" id="SSF51735">
    <property type="entry name" value="NAD(P)-binding Rossmann-fold domains"/>
    <property type="match status" value="1"/>
</dbReference>
<evidence type="ECO:0000313" key="5">
    <source>
        <dbReference type="Proteomes" id="UP001336020"/>
    </source>
</evidence>
<dbReference type="Gene3D" id="3.40.50.720">
    <property type="entry name" value="NAD(P)-binding Rossmann-like Domain"/>
    <property type="match status" value="1"/>
</dbReference>
<dbReference type="InterPro" id="IPR002347">
    <property type="entry name" value="SDR_fam"/>
</dbReference>
<dbReference type="EMBL" id="JAUTXY010000005">
    <property type="protein sequence ID" value="MEE2058525.1"/>
    <property type="molecule type" value="Genomic_DNA"/>
</dbReference>
<dbReference type="Pfam" id="PF00106">
    <property type="entry name" value="adh_short"/>
    <property type="match status" value="1"/>
</dbReference>
<proteinExistence type="inferred from homology"/>
<sequence>MKNTSATSGPTKTVLITGAGSGLGLRLAELYGERGNAVIALDLRLSSAVRTRLQAATSGRVHVEEVDVRNGADVVAATDRGVATFGGLNLVVNCAGVQQAAVFDELPEEAFRRIVDINLVGSRNVAAATLRHLGVGGHLVLIASMAGLVPNYSYAAYCASKYGVVGLAEVLRLERHPDRVDVSVVCPPEVDTPMVAEERETMLAPTRALKEMAGTLELESAVRQIITGIDERTFMIIPGRRARFTALLTKILPKRVLHLVSDRVVTRELAI</sequence>
<evidence type="ECO:0000313" key="4">
    <source>
        <dbReference type="EMBL" id="MEE2058525.1"/>
    </source>
</evidence>
<dbReference type="Proteomes" id="UP001336020">
    <property type="component" value="Unassembled WGS sequence"/>
</dbReference>
<dbReference type="SMART" id="SM00822">
    <property type="entry name" value="PKS_KR"/>
    <property type="match status" value="1"/>
</dbReference>
<dbReference type="InterPro" id="IPR036291">
    <property type="entry name" value="NAD(P)-bd_dom_sf"/>
</dbReference>
<dbReference type="PRINTS" id="PR00081">
    <property type="entry name" value="GDHRDH"/>
</dbReference>
<comment type="similarity">
    <text evidence="1 2">Belongs to the short-chain dehydrogenases/reductases (SDR) family.</text>
</comment>
<dbReference type="PANTHER" id="PTHR43550">
    <property type="entry name" value="3-KETODIHYDROSPHINGOSINE REDUCTASE"/>
    <property type="match status" value="1"/>
</dbReference>
<comment type="caution">
    <text evidence="4">The sequence shown here is derived from an EMBL/GenBank/DDBJ whole genome shotgun (WGS) entry which is preliminary data.</text>
</comment>
<dbReference type="RefSeq" id="WP_330133765.1">
    <property type="nucleotide sequence ID" value="NZ_JAUTXY010000005.1"/>
</dbReference>
<keyword evidence="5" id="KW-1185">Reference proteome</keyword>
<dbReference type="PROSITE" id="PS00061">
    <property type="entry name" value="ADH_SHORT"/>
    <property type="match status" value="1"/>
</dbReference>
<reference evidence="4 5" key="1">
    <citation type="submission" date="2023-07" db="EMBL/GenBank/DDBJ databases">
        <authorList>
            <person name="Girao M."/>
            <person name="Carvalho M.F."/>
        </authorList>
    </citation>
    <scope>NUCLEOTIDE SEQUENCE [LARGE SCALE GENOMIC DNA]</scope>
    <source>
        <strain evidence="4 5">YIM65754</strain>
    </source>
</reference>
<dbReference type="InterPro" id="IPR020904">
    <property type="entry name" value="Sc_DH/Rdtase_CS"/>
</dbReference>
<dbReference type="PANTHER" id="PTHR43550:SF3">
    <property type="entry name" value="3-KETODIHYDROSPHINGOSINE REDUCTASE"/>
    <property type="match status" value="1"/>
</dbReference>
<organism evidence="4 5">
    <name type="scientific">Rhodococcus artemisiae</name>
    <dbReference type="NCBI Taxonomy" id="714159"/>
    <lineage>
        <taxon>Bacteria</taxon>
        <taxon>Bacillati</taxon>
        <taxon>Actinomycetota</taxon>
        <taxon>Actinomycetes</taxon>
        <taxon>Mycobacteriales</taxon>
        <taxon>Nocardiaceae</taxon>
        <taxon>Rhodococcus</taxon>
    </lineage>
</organism>
<protein>
    <submittedName>
        <fullName evidence="4">SDR family NAD(P)-dependent oxidoreductase</fullName>
    </submittedName>
</protein>
<feature type="domain" description="Ketoreductase" evidence="3">
    <location>
        <begin position="12"/>
        <end position="198"/>
    </location>
</feature>
<name>A0ABU7LAH2_9NOCA</name>
<evidence type="ECO:0000256" key="2">
    <source>
        <dbReference type="RuleBase" id="RU000363"/>
    </source>
</evidence>
<dbReference type="InterPro" id="IPR057326">
    <property type="entry name" value="KR_dom"/>
</dbReference>
<evidence type="ECO:0000256" key="1">
    <source>
        <dbReference type="ARBA" id="ARBA00006484"/>
    </source>
</evidence>